<evidence type="ECO:0000256" key="2">
    <source>
        <dbReference type="ARBA" id="ARBA00022679"/>
    </source>
</evidence>
<dbReference type="Gene3D" id="3.40.47.10">
    <property type="match status" value="2"/>
</dbReference>
<dbReference type="InterPro" id="IPR014030">
    <property type="entry name" value="Ketoacyl_synth_N"/>
</dbReference>
<evidence type="ECO:0000313" key="6">
    <source>
        <dbReference type="EMBL" id="QAT16824.1"/>
    </source>
</evidence>
<reference evidence="6 7" key="1">
    <citation type="submission" date="2017-01" db="EMBL/GenBank/DDBJ databases">
        <title>First insights into the biology of 'candidatus Vampirococcus archaeovorus'.</title>
        <authorList>
            <person name="Kizina J."/>
            <person name="Jordan S."/>
            <person name="Stueber K."/>
            <person name="Reinhardt R."/>
            <person name="Harder J."/>
        </authorList>
    </citation>
    <scope>NUCLEOTIDE SEQUENCE [LARGE SCALE GENOMIC DNA]</scope>
    <source>
        <strain evidence="6 7">LiM</strain>
    </source>
</reference>
<proteinExistence type="inferred from homology"/>
<dbReference type="InterPro" id="IPR016039">
    <property type="entry name" value="Thiolase-like"/>
</dbReference>
<feature type="domain" description="Ketosynthase family 3 (KS3)" evidence="5">
    <location>
        <begin position="3"/>
        <end position="410"/>
    </location>
</feature>
<dbReference type="InterPro" id="IPR000794">
    <property type="entry name" value="Beta-ketoacyl_synthase"/>
</dbReference>
<dbReference type="EMBL" id="CP019384">
    <property type="protein sequence ID" value="QAT16824.1"/>
    <property type="molecule type" value="Genomic_DNA"/>
</dbReference>
<evidence type="ECO:0000313" key="7">
    <source>
        <dbReference type="Proteomes" id="UP000287243"/>
    </source>
</evidence>
<dbReference type="SUPFAM" id="SSF53901">
    <property type="entry name" value="Thiolase-like"/>
    <property type="match status" value="2"/>
</dbReference>
<dbReference type="PROSITE" id="PS52004">
    <property type="entry name" value="KS3_2"/>
    <property type="match status" value="1"/>
</dbReference>
<sequence length="413" mass="44420">MKHTEIVITGIGVVASNGIGREAFWGALRKGVSGIKPVSLFDTGSIKSKQAGEIKDFDAKLYLGDKGLRLLDRSTKLANVAAKLALDDAHFTVTEENTDETGVVLGTTLGSVWSISEFDKTALVEGPRYVNPALFPNTVINSPASQISIRFGIKGFNTTIATGFTSSMDALKYACDFIRLGRAKAVLVGGVEELCLQTYLGFYKLQFLSGSKDDDQELNCPFDCRRNGIVFGEGAAMLLIEDAEAARARGVRIYARISSLGYEFVPYRINKYHRLGTGIRKAMKEALGAADLDVEDVDYISANANSTPEADRIEAVAIREVFGSTAQKIPVTAIKSMVGETFSASGAMQLAAASGSIKEGFIPPTLNLREKDPQCTLNCKDGISQKADIRHVLISCFGPSGVNTAVVLSKYEK</sequence>
<dbReference type="OrthoDB" id="234921at2"/>
<dbReference type="RefSeq" id="WP_128699464.1">
    <property type="nucleotide sequence ID" value="NZ_CP019384.1"/>
</dbReference>
<evidence type="ECO:0000259" key="5">
    <source>
        <dbReference type="PROSITE" id="PS52004"/>
    </source>
</evidence>
<dbReference type="KEGG" id="vai:BU251_03285"/>
<dbReference type="InterPro" id="IPR020841">
    <property type="entry name" value="PKS_Beta-ketoAc_synthase_dom"/>
</dbReference>
<dbReference type="PANTHER" id="PTHR11712:SF322">
    <property type="entry name" value="POLYKETIDE BETA-KETOACYL SYNTHASE 2-RELATED"/>
    <property type="match status" value="1"/>
</dbReference>
<organism evidence="6 7">
    <name type="scientific">Velamenicoccus archaeovorus</name>
    <dbReference type="NCBI Taxonomy" id="1930593"/>
    <lineage>
        <taxon>Bacteria</taxon>
        <taxon>Pseudomonadati</taxon>
        <taxon>Candidatus Omnitrophota</taxon>
        <taxon>Candidatus Velamenicoccus</taxon>
    </lineage>
</organism>
<dbReference type="GO" id="GO:0004315">
    <property type="term" value="F:3-oxoacyl-[acyl-carrier-protein] synthase activity"/>
    <property type="evidence" value="ECO:0007669"/>
    <property type="project" value="TreeGrafter"/>
</dbReference>
<evidence type="ECO:0000256" key="4">
    <source>
        <dbReference type="RuleBase" id="RU003694"/>
    </source>
</evidence>
<comment type="similarity">
    <text evidence="1 4">Belongs to the thiolase-like superfamily. Beta-ketoacyl-ACP synthases family.</text>
</comment>
<keyword evidence="7" id="KW-1185">Reference proteome</keyword>
<name>A0A410P4A5_VELA1</name>
<keyword evidence="2 4" id="KW-0808">Transferase</keyword>
<dbReference type="CDD" id="cd00834">
    <property type="entry name" value="KAS_I_II"/>
    <property type="match status" value="1"/>
</dbReference>
<dbReference type="InterPro" id="IPR014031">
    <property type="entry name" value="Ketoacyl_synth_C"/>
</dbReference>
<evidence type="ECO:0000256" key="3">
    <source>
        <dbReference type="ARBA" id="ARBA00023315"/>
    </source>
</evidence>
<evidence type="ECO:0000256" key="1">
    <source>
        <dbReference type="ARBA" id="ARBA00008467"/>
    </source>
</evidence>
<protein>
    <submittedName>
        <fullName evidence="6">3-oxoacyl-[acyl-carrier-protein] synthase, KASII</fullName>
    </submittedName>
</protein>
<dbReference type="Pfam" id="PF02801">
    <property type="entry name" value="Ketoacyl-synt_C"/>
    <property type="match status" value="1"/>
</dbReference>
<dbReference type="GO" id="GO:0006633">
    <property type="term" value="P:fatty acid biosynthetic process"/>
    <property type="evidence" value="ECO:0007669"/>
    <property type="project" value="TreeGrafter"/>
</dbReference>
<keyword evidence="3" id="KW-0012">Acyltransferase</keyword>
<dbReference type="Proteomes" id="UP000287243">
    <property type="component" value="Chromosome"/>
</dbReference>
<dbReference type="Pfam" id="PF00109">
    <property type="entry name" value="ketoacyl-synt"/>
    <property type="match status" value="1"/>
</dbReference>
<accession>A0A410P4A5</accession>
<dbReference type="PANTHER" id="PTHR11712">
    <property type="entry name" value="POLYKETIDE SYNTHASE-RELATED"/>
    <property type="match status" value="1"/>
</dbReference>
<gene>
    <name evidence="6" type="ORF">BU251_03285</name>
</gene>
<dbReference type="AlphaFoldDB" id="A0A410P4A5"/>
<dbReference type="SMART" id="SM00825">
    <property type="entry name" value="PKS_KS"/>
    <property type="match status" value="1"/>
</dbReference>